<dbReference type="EMBL" id="CP129674">
    <property type="protein sequence ID" value="XDS44487.1"/>
    <property type="molecule type" value="Genomic_DNA"/>
</dbReference>
<name>A0AB39U6B9_9BIFI</name>
<gene>
    <name evidence="1" type="ORF">QN215_09570</name>
</gene>
<evidence type="ECO:0000313" key="1">
    <source>
        <dbReference type="EMBL" id="XDS44487.1"/>
    </source>
</evidence>
<accession>A0AB39U6B9</accession>
<dbReference type="KEGG" id="baqk:QN215_09570"/>
<protein>
    <submittedName>
        <fullName evidence="1">Uncharacterized protein</fullName>
    </submittedName>
</protein>
<proteinExistence type="predicted"/>
<dbReference type="AlphaFoldDB" id="A0AB39U6B9"/>
<dbReference type="RefSeq" id="WP_369344061.1">
    <property type="nucleotide sequence ID" value="NZ_CP129674.1"/>
</dbReference>
<sequence>MDAKASSLNKDKLDAYFKGLTAFSKEFKFNDVDSVNSSAKTMKADADKLDTGFF</sequence>
<reference evidence="1" key="1">
    <citation type="submission" date="2023-07" db="EMBL/GenBank/DDBJ databases">
        <title>Bifidobacterium aquikefiriaerophilum sp. nov. and Bifidobacterium eccum sp. nov., isolated from water kefir.</title>
        <authorList>
            <person name="Breselge S."/>
            <person name="Bellassi P."/>
            <person name="Barcenilla C."/>
            <person name="Alvarez-Ordonez A."/>
            <person name="Morelli L."/>
            <person name="Cotter P.D."/>
        </authorList>
    </citation>
    <scope>NUCLEOTIDE SEQUENCE</scope>
    <source>
        <strain evidence="1">WK041_4_12</strain>
    </source>
</reference>
<organism evidence="1">
    <name type="scientific">Bifidobacterium aquikefiricola</name>
    <dbReference type="NCBI Taxonomy" id="3059038"/>
    <lineage>
        <taxon>Bacteria</taxon>
        <taxon>Bacillati</taxon>
        <taxon>Actinomycetota</taxon>
        <taxon>Actinomycetes</taxon>
        <taxon>Bifidobacteriales</taxon>
        <taxon>Bifidobacteriaceae</taxon>
        <taxon>Bifidobacterium</taxon>
    </lineage>
</organism>